<evidence type="ECO:0000256" key="7">
    <source>
        <dbReference type="ARBA" id="ARBA00023065"/>
    </source>
</evidence>
<evidence type="ECO:0000256" key="2">
    <source>
        <dbReference type="ARBA" id="ARBA00004202"/>
    </source>
</evidence>
<reference evidence="18 19" key="1">
    <citation type="submission" date="2020-08" db="EMBL/GenBank/DDBJ databases">
        <title>A Genomic Blueprint of the Chicken Gut Microbiome.</title>
        <authorList>
            <person name="Gilroy R."/>
            <person name="Ravi A."/>
            <person name="Getino M."/>
            <person name="Pursley I."/>
            <person name="Horton D.L."/>
            <person name="Alikhan N.-F."/>
            <person name="Baker D."/>
            <person name="Gharbi K."/>
            <person name="Hall N."/>
            <person name="Watson M."/>
            <person name="Adriaenssens E.M."/>
            <person name="Foster-Nyarko E."/>
            <person name="Jarju S."/>
            <person name="Secka A."/>
            <person name="Antonio M."/>
            <person name="Oren A."/>
            <person name="Chaudhuri R."/>
            <person name="La Ragione R.M."/>
            <person name="Hildebrand F."/>
            <person name="Pallen M.J."/>
        </authorList>
    </citation>
    <scope>NUCLEOTIDE SEQUENCE [LARGE SCALE GENOMIC DNA]</scope>
    <source>
        <strain evidence="18 19">Sa5YUA1</strain>
    </source>
</reference>
<comment type="subcellular location">
    <subcellularLocation>
        <location evidence="2 13">Cell membrane</location>
        <topology evidence="2 13">Peripheral membrane protein</topology>
    </subcellularLocation>
</comment>
<dbReference type="SUPFAM" id="SSF51344">
    <property type="entry name" value="Epsilon subunit of F1F0-ATP synthase N-terminal domain"/>
    <property type="match status" value="1"/>
</dbReference>
<dbReference type="InterPro" id="IPR036794">
    <property type="entry name" value="ATP_F1_dsu/esu_C_sf"/>
</dbReference>
<proteinExistence type="inferred from homology"/>
<evidence type="ECO:0000256" key="1">
    <source>
        <dbReference type="ARBA" id="ARBA00003543"/>
    </source>
</evidence>
<keyword evidence="6 13" id="KW-0375">Hydrogen ion transport</keyword>
<dbReference type="InterPro" id="IPR036771">
    <property type="entry name" value="ATPsynth_dsu/esu_N"/>
</dbReference>
<evidence type="ECO:0000313" key="18">
    <source>
        <dbReference type="EMBL" id="MBD7938714.1"/>
    </source>
</evidence>
<protein>
    <recommendedName>
        <fullName evidence="4 13">ATP synthase epsilon chain</fullName>
    </recommendedName>
    <alternativeName>
        <fullName evidence="12 13">ATP synthase F1 sector epsilon subunit</fullName>
    </alternativeName>
    <alternativeName>
        <fullName evidence="11 13">F-ATPase epsilon subunit</fullName>
    </alternativeName>
</protein>
<organism evidence="18 19">
    <name type="scientific">Cytobacillus stercorigallinarum</name>
    <dbReference type="NCBI Taxonomy" id="2762240"/>
    <lineage>
        <taxon>Bacteria</taxon>
        <taxon>Bacillati</taxon>
        <taxon>Bacillota</taxon>
        <taxon>Bacilli</taxon>
        <taxon>Bacillales</taxon>
        <taxon>Bacillaceae</taxon>
        <taxon>Cytobacillus</taxon>
    </lineage>
</organism>
<dbReference type="NCBIfam" id="TIGR01216">
    <property type="entry name" value="ATP_synt_epsi"/>
    <property type="match status" value="1"/>
</dbReference>
<keyword evidence="9 13" id="KW-0139">CF(1)</keyword>
<dbReference type="InterPro" id="IPR020546">
    <property type="entry name" value="ATP_synth_F1_dsu/esu_N"/>
</dbReference>
<keyword evidence="15" id="KW-0175">Coiled coil</keyword>
<dbReference type="Proteomes" id="UP000657931">
    <property type="component" value="Unassembled WGS sequence"/>
</dbReference>
<evidence type="ECO:0000256" key="8">
    <source>
        <dbReference type="ARBA" id="ARBA00023136"/>
    </source>
</evidence>
<keyword evidence="5 13" id="KW-0813">Transport</keyword>
<dbReference type="SUPFAM" id="SSF46604">
    <property type="entry name" value="Epsilon subunit of F1F0-ATP synthase C-terminal domain"/>
    <property type="match status" value="1"/>
</dbReference>
<evidence type="ECO:0000313" key="19">
    <source>
        <dbReference type="Proteomes" id="UP000657931"/>
    </source>
</evidence>
<comment type="similarity">
    <text evidence="3 13 14">Belongs to the ATPase epsilon chain family.</text>
</comment>
<evidence type="ECO:0000259" key="17">
    <source>
        <dbReference type="Pfam" id="PF02823"/>
    </source>
</evidence>
<keyword evidence="13" id="KW-1003">Cell membrane</keyword>
<dbReference type="EMBL" id="JACSQT010000009">
    <property type="protein sequence ID" value="MBD7938714.1"/>
    <property type="molecule type" value="Genomic_DNA"/>
</dbReference>
<evidence type="ECO:0000256" key="11">
    <source>
        <dbReference type="ARBA" id="ARBA00030215"/>
    </source>
</evidence>
<evidence type="ECO:0000256" key="6">
    <source>
        <dbReference type="ARBA" id="ARBA00022781"/>
    </source>
</evidence>
<keyword evidence="8 13" id="KW-0472">Membrane</keyword>
<evidence type="ECO:0000256" key="12">
    <source>
        <dbReference type="ARBA" id="ARBA00031795"/>
    </source>
</evidence>
<dbReference type="Gene3D" id="1.20.5.440">
    <property type="entry name" value="ATP synthase delta/epsilon subunit, C-terminal domain"/>
    <property type="match status" value="1"/>
</dbReference>
<dbReference type="InterPro" id="IPR020547">
    <property type="entry name" value="ATP_synth_F1_esu_C"/>
</dbReference>
<evidence type="ECO:0000256" key="9">
    <source>
        <dbReference type="ARBA" id="ARBA00023196"/>
    </source>
</evidence>
<evidence type="ECO:0000256" key="4">
    <source>
        <dbReference type="ARBA" id="ARBA00014480"/>
    </source>
</evidence>
<dbReference type="Pfam" id="PF00401">
    <property type="entry name" value="ATP-synt_DE"/>
    <property type="match status" value="1"/>
</dbReference>
<dbReference type="CDD" id="cd12152">
    <property type="entry name" value="F1-ATPase_delta"/>
    <property type="match status" value="1"/>
</dbReference>
<feature type="coiled-coil region" evidence="15">
    <location>
        <begin position="90"/>
        <end position="134"/>
    </location>
</feature>
<comment type="subunit">
    <text evidence="13 14">F-type ATPases have 2 components, CF(1) - the catalytic core - and CF(0) - the membrane proton channel. CF(1) has five subunits: alpha(3), beta(3), gamma(1), delta(1), epsilon(1). CF(0) has three main subunits: a, b and c.</text>
</comment>
<dbReference type="HAMAP" id="MF_00530">
    <property type="entry name" value="ATP_synth_epsil_bac"/>
    <property type="match status" value="1"/>
</dbReference>
<keyword evidence="19" id="KW-1185">Reference proteome</keyword>
<keyword evidence="10 13" id="KW-0066">ATP synthesis</keyword>
<evidence type="ECO:0000256" key="15">
    <source>
        <dbReference type="SAM" id="Coils"/>
    </source>
</evidence>
<dbReference type="Pfam" id="PF02823">
    <property type="entry name" value="ATP-synt_DE_N"/>
    <property type="match status" value="1"/>
</dbReference>
<feature type="domain" description="ATP synthase epsilon subunit C-terminal" evidence="16">
    <location>
        <begin position="87"/>
        <end position="132"/>
    </location>
</feature>
<evidence type="ECO:0000256" key="14">
    <source>
        <dbReference type="RuleBase" id="RU003656"/>
    </source>
</evidence>
<feature type="domain" description="ATP synthase F1 complex delta/epsilon subunit N-terminal" evidence="17">
    <location>
        <begin position="4"/>
        <end position="82"/>
    </location>
</feature>
<comment type="caution">
    <text evidence="18">The sequence shown here is derived from an EMBL/GenBank/DDBJ whole genome shotgun (WGS) entry which is preliminary data.</text>
</comment>
<dbReference type="PANTHER" id="PTHR13822:SF10">
    <property type="entry name" value="ATP SYNTHASE EPSILON CHAIN, CHLOROPLASTIC"/>
    <property type="match status" value="1"/>
</dbReference>
<evidence type="ECO:0000256" key="3">
    <source>
        <dbReference type="ARBA" id="ARBA00005712"/>
    </source>
</evidence>
<dbReference type="RefSeq" id="WP_191816212.1">
    <property type="nucleotide sequence ID" value="NZ_JACSQT010000009.1"/>
</dbReference>
<sequence length="135" mass="14864">MKTIKVSVVTPDGPVYESDVEMVSTKAESGELGILAGHVPMVAPLQIGAVRLKKENQSDLVAVSGGFLEVRPDQVTILAQSAEQATDIDLDRAKRAKDRAEQHLNETKRENVDFKRAELALKRAMNRINVSERNI</sequence>
<dbReference type="NCBIfam" id="NF009980">
    <property type="entry name" value="PRK13446.1"/>
    <property type="match status" value="1"/>
</dbReference>
<dbReference type="Gene3D" id="2.60.15.10">
    <property type="entry name" value="F0F1 ATP synthase delta/epsilon subunit, N-terminal"/>
    <property type="match status" value="1"/>
</dbReference>
<evidence type="ECO:0000259" key="16">
    <source>
        <dbReference type="Pfam" id="PF00401"/>
    </source>
</evidence>
<comment type="function">
    <text evidence="1 13">Produces ATP from ADP in the presence of a proton gradient across the membrane.</text>
</comment>
<name>A0ABR8QTG2_9BACI</name>
<keyword evidence="7 13" id="KW-0406">Ion transport</keyword>
<dbReference type="NCBIfam" id="NF001846">
    <property type="entry name" value="PRK00571.1-3"/>
    <property type="match status" value="1"/>
</dbReference>
<accession>A0ABR8QTG2</accession>
<dbReference type="InterPro" id="IPR001469">
    <property type="entry name" value="ATP_synth_F1_dsu/esu"/>
</dbReference>
<gene>
    <name evidence="13" type="primary">atpC</name>
    <name evidence="18" type="ORF">H9655_16895</name>
</gene>
<evidence type="ECO:0000256" key="5">
    <source>
        <dbReference type="ARBA" id="ARBA00022448"/>
    </source>
</evidence>
<evidence type="ECO:0000256" key="13">
    <source>
        <dbReference type="HAMAP-Rule" id="MF_00530"/>
    </source>
</evidence>
<evidence type="ECO:0000256" key="10">
    <source>
        <dbReference type="ARBA" id="ARBA00023310"/>
    </source>
</evidence>
<dbReference type="PANTHER" id="PTHR13822">
    <property type="entry name" value="ATP SYNTHASE DELTA/EPSILON CHAIN"/>
    <property type="match status" value="1"/>
</dbReference>